<comment type="cofactor">
    <cofactor evidence="9">
        <name>Zn(2+)</name>
        <dbReference type="ChEBI" id="CHEBI:29105"/>
    </cofactor>
    <text evidence="9">Binds 2 Zn(2+) ions per monomer.</text>
</comment>
<feature type="binding site" evidence="9">
    <location>
        <position position="155"/>
    </location>
    <ligand>
        <name>Zn(2+)</name>
        <dbReference type="ChEBI" id="CHEBI:29105"/>
        <label>1</label>
    </ligand>
</feature>
<feature type="binding site" evidence="9">
    <location>
        <position position="175"/>
    </location>
    <ligand>
        <name>Zn(2+)</name>
        <dbReference type="ChEBI" id="CHEBI:29105"/>
        <label>2</label>
    </ligand>
</feature>
<keyword evidence="3 9" id="KW-0479">Metal-binding</keyword>
<dbReference type="Pfam" id="PF00684">
    <property type="entry name" value="DnaJ_CXXCXGXG"/>
    <property type="match status" value="1"/>
</dbReference>
<dbReference type="InterPro" id="IPR036410">
    <property type="entry name" value="HSP_DnaJ_Cys-rich_dom_sf"/>
</dbReference>
<feature type="repeat" description="CXXCXGXG motif" evidence="9">
    <location>
        <begin position="198"/>
        <end position="205"/>
    </location>
</feature>
<dbReference type="CDD" id="cd10747">
    <property type="entry name" value="DnaJ_C"/>
    <property type="match status" value="1"/>
</dbReference>
<dbReference type="NCBIfam" id="NF008035">
    <property type="entry name" value="PRK10767.1"/>
    <property type="match status" value="1"/>
</dbReference>
<name>A0ABN0DNA5_9FIRM</name>
<dbReference type="SUPFAM" id="SSF57938">
    <property type="entry name" value="DnaJ/Hsp40 cysteine-rich domain"/>
    <property type="match status" value="1"/>
</dbReference>
<feature type="binding site" evidence="9">
    <location>
        <position position="212"/>
    </location>
    <ligand>
        <name>Zn(2+)</name>
        <dbReference type="ChEBI" id="CHEBI:29105"/>
        <label>1</label>
    </ligand>
</feature>
<sequence>MSEKRDYYEVLGVPKGASDDEIKKAYKKLARKYHPDLNRNDPKTAEEKFKEVNEAYDVLKDPQKKAAYDQFGHDAFDPRRGGSAGGGNPFGGAGGFGGFDMDDIFDMFGMGGGSRRARRQGPERGADLRYDLEISFEEAAFGKEIELSIPREENCPTCGGSGAAKGSTPETCSVCHGTGQEQVMQRTMFGSMMTSRTCSHCHGTGKIIKDPCKDCRGTGRKSVTKKIKVNIPRGVDDGQRVRVTGGGEAGVRGGANGDLYVYIFIRPHKLFQRRGNDVIIEIPITFVQASLGDTVQVPTLDGAVDLKIPAGIQTGTVLRVKGKGIPNLRGSGRGDEHVRVKVTTPQKLSTKQKELLKEFAELSGDAVNPEQKSFTEKFKDLFA</sequence>
<dbReference type="InterPro" id="IPR012724">
    <property type="entry name" value="DnaJ"/>
</dbReference>
<dbReference type="SUPFAM" id="SSF49493">
    <property type="entry name" value="HSP40/DnaJ peptide-binding domain"/>
    <property type="match status" value="2"/>
</dbReference>
<evidence type="ECO:0000256" key="9">
    <source>
        <dbReference type="HAMAP-Rule" id="MF_01152"/>
    </source>
</evidence>
<evidence type="ECO:0000256" key="1">
    <source>
        <dbReference type="ARBA" id="ARBA00022490"/>
    </source>
</evidence>
<dbReference type="HAMAP" id="MF_01152">
    <property type="entry name" value="DnaJ"/>
    <property type="match status" value="1"/>
</dbReference>
<keyword evidence="4 9" id="KW-0677">Repeat</keyword>
<dbReference type="Gene3D" id="2.60.260.20">
    <property type="entry name" value="Urease metallochaperone UreE, N-terminal domain"/>
    <property type="match status" value="2"/>
</dbReference>
<evidence type="ECO:0000256" key="7">
    <source>
        <dbReference type="ARBA" id="ARBA00023016"/>
    </source>
</evidence>
<feature type="repeat" description="CXXCXGXG motif" evidence="9">
    <location>
        <begin position="172"/>
        <end position="179"/>
    </location>
</feature>
<dbReference type="RefSeq" id="WP_006696716.1">
    <property type="nucleotide sequence ID" value="NZ_JH376860.1"/>
</dbReference>
<proteinExistence type="inferred from homology"/>
<feature type="binding site" evidence="9">
    <location>
        <position position="158"/>
    </location>
    <ligand>
        <name>Zn(2+)</name>
        <dbReference type="ChEBI" id="CHEBI:29105"/>
        <label>1</label>
    </ligand>
</feature>
<dbReference type="EMBL" id="ADGH01000016">
    <property type="protein sequence ID" value="EHG23796.1"/>
    <property type="molecule type" value="Genomic_DNA"/>
</dbReference>
<feature type="binding site" evidence="9">
    <location>
        <position position="198"/>
    </location>
    <ligand>
        <name>Zn(2+)</name>
        <dbReference type="ChEBI" id="CHEBI:29105"/>
        <label>2</label>
    </ligand>
</feature>
<feature type="zinc finger region" description="CR-type" evidence="10">
    <location>
        <begin position="142"/>
        <end position="224"/>
    </location>
</feature>
<dbReference type="PANTHER" id="PTHR43096:SF48">
    <property type="entry name" value="CHAPERONE PROTEIN DNAJ"/>
    <property type="match status" value="1"/>
</dbReference>
<dbReference type="PROSITE" id="PS51188">
    <property type="entry name" value="ZF_CR"/>
    <property type="match status" value="1"/>
</dbReference>
<comment type="subcellular location">
    <subcellularLocation>
        <location evidence="9">Cytoplasm</location>
    </subcellularLocation>
</comment>
<evidence type="ECO:0000313" key="13">
    <source>
        <dbReference type="EMBL" id="EHG23796.1"/>
    </source>
</evidence>
<dbReference type="InterPro" id="IPR008971">
    <property type="entry name" value="HSP40/DnaJ_pept-bd"/>
</dbReference>
<evidence type="ECO:0000256" key="4">
    <source>
        <dbReference type="ARBA" id="ARBA00022737"/>
    </source>
</evidence>
<dbReference type="InterPro" id="IPR001305">
    <property type="entry name" value="HSP_DnaJ_Cys-rich_dom"/>
</dbReference>
<evidence type="ECO:0000256" key="3">
    <source>
        <dbReference type="ARBA" id="ARBA00022723"/>
    </source>
</evidence>
<protein>
    <recommendedName>
        <fullName evidence="9">Chaperone protein DnaJ</fullName>
    </recommendedName>
</protein>
<feature type="domain" description="CR-type" evidence="12">
    <location>
        <begin position="142"/>
        <end position="224"/>
    </location>
</feature>
<dbReference type="InterPro" id="IPR001623">
    <property type="entry name" value="DnaJ_domain"/>
</dbReference>
<evidence type="ECO:0000256" key="5">
    <source>
        <dbReference type="ARBA" id="ARBA00022771"/>
    </source>
</evidence>
<evidence type="ECO:0000256" key="2">
    <source>
        <dbReference type="ARBA" id="ARBA00022705"/>
    </source>
</evidence>
<comment type="function">
    <text evidence="9">Participates actively in the response to hyperosmotic and heat shock by preventing the aggregation of stress-denatured proteins and by disaggregating proteins, also in an autonomous, DnaK-independent fashion. Unfolded proteins bind initially to DnaJ; upon interaction with the DnaJ-bound protein, DnaK hydrolyzes its bound ATP, resulting in the formation of a stable complex. GrpE releases ADP from DnaK; ATP binding to DnaK triggers the release of the substrate protein, thus completing the reaction cycle. Several rounds of ATP-dependent interactions between DnaJ, DnaK and GrpE are required for fully efficient folding. Also involved, together with DnaK and GrpE, in the DNA replication of plasmids through activation of initiation proteins.</text>
</comment>
<dbReference type="PROSITE" id="PS00636">
    <property type="entry name" value="DNAJ_1"/>
    <property type="match status" value="1"/>
</dbReference>
<dbReference type="Gene3D" id="1.10.287.110">
    <property type="entry name" value="DnaJ domain"/>
    <property type="match status" value="1"/>
</dbReference>
<keyword evidence="8 9" id="KW-0143">Chaperone</keyword>
<keyword evidence="2 9" id="KW-0235">DNA replication</keyword>
<evidence type="ECO:0000259" key="11">
    <source>
        <dbReference type="PROSITE" id="PS50076"/>
    </source>
</evidence>
<evidence type="ECO:0000256" key="8">
    <source>
        <dbReference type="ARBA" id="ARBA00023186"/>
    </source>
</evidence>
<accession>A0ABN0DNA5</accession>
<dbReference type="NCBIfam" id="TIGR02349">
    <property type="entry name" value="DnaJ_bact"/>
    <property type="match status" value="1"/>
</dbReference>
<dbReference type="SMART" id="SM00271">
    <property type="entry name" value="DnaJ"/>
    <property type="match status" value="1"/>
</dbReference>
<evidence type="ECO:0000313" key="14">
    <source>
        <dbReference type="Proteomes" id="UP000003175"/>
    </source>
</evidence>
<feature type="repeat" description="CXXCXGXG motif" evidence="9">
    <location>
        <begin position="212"/>
        <end position="219"/>
    </location>
</feature>
<feature type="binding site" evidence="9">
    <location>
        <position position="215"/>
    </location>
    <ligand>
        <name>Zn(2+)</name>
        <dbReference type="ChEBI" id="CHEBI:29105"/>
        <label>1</label>
    </ligand>
</feature>
<dbReference type="Gene3D" id="2.10.230.10">
    <property type="entry name" value="Heat shock protein DnaJ, cysteine-rich domain"/>
    <property type="match status" value="1"/>
</dbReference>
<dbReference type="PRINTS" id="PR00625">
    <property type="entry name" value="JDOMAIN"/>
</dbReference>
<organism evidence="13 14">
    <name type="scientific">Selenomonas noxia F0398</name>
    <dbReference type="NCBI Taxonomy" id="702437"/>
    <lineage>
        <taxon>Bacteria</taxon>
        <taxon>Bacillati</taxon>
        <taxon>Bacillota</taxon>
        <taxon>Negativicutes</taxon>
        <taxon>Selenomonadales</taxon>
        <taxon>Selenomonadaceae</taxon>
        <taxon>Selenomonas</taxon>
    </lineage>
</organism>
<comment type="similarity">
    <text evidence="9">Belongs to the DnaJ family.</text>
</comment>
<feature type="domain" description="J" evidence="11">
    <location>
        <begin position="6"/>
        <end position="72"/>
    </location>
</feature>
<dbReference type="SUPFAM" id="SSF46565">
    <property type="entry name" value="Chaperone J-domain"/>
    <property type="match status" value="1"/>
</dbReference>
<keyword evidence="1 9" id="KW-0963">Cytoplasm</keyword>
<dbReference type="CDD" id="cd06257">
    <property type="entry name" value="DnaJ"/>
    <property type="match status" value="1"/>
</dbReference>
<dbReference type="InterPro" id="IPR036869">
    <property type="entry name" value="J_dom_sf"/>
</dbReference>
<evidence type="ECO:0000256" key="10">
    <source>
        <dbReference type="PROSITE-ProRule" id="PRU00546"/>
    </source>
</evidence>
<comment type="caution">
    <text evidence="13">The sequence shown here is derived from an EMBL/GenBank/DDBJ whole genome shotgun (WGS) entry which is preliminary data.</text>
</comment>
<evidence type="ECO:0000256" key="6">
    <source>
        <dbReference type="ARBA" id="ARBA00022833"/>
    </source>
</evidence>
<feature type="binding site" evidence="9">
    <location>
        <position position="172"/>
    </location>
    <ligand>
        <name>Zn(2+)</name>
        <dbReference type="ChEBI" id="CHEBI:29105"/>
        <label>2</label>
    </ligand>
</feature>
<keyword evidence="5 9" id="KW-0863">Zinc-finger</keyword>
<keyword evidence="14" id="KW-1185">Reference proteome</keyword>
<dbReference type="InterPro" id="IPR002939">
    <property type="entry name" value="DnaJ_C"/>
</dbReference>
<feature type="repeat" description="CXXCXGXG motif" evidence="9">
    <location>
        <begin position="155"/>
        <end position="162"/>
    </location>
</feature>
<dbReference type="InterPro" id="IPR018253">
    <property type="entry name" value="DnaJ_domain_CS"/>
</dbReference>
<comment type="domain">
    <text evidence="9">The J domain is necessary and sufficient to stimulate DnaK ATPase activity. Zinc center 1 plays an important role in the autonomous, DnaK-independent chaperone activity of DnaJ. Zinc center 2 is essential for interaction with DnaK and for DnaJ activity.</text>
</comment>
<dbReference type="PROSITE" id="PS50076">
    <property type="entry name" value="DNAJ_2"/>
    <property type="match status" value="1"/>
</dbReference>
<comment type="subunit">
    <text evidence="9">Homodimer.</text>
</comment>
<dbReference type="PANTHER" id="PTHR43096">
    <property type="entry name" value="DNAJ HOMOLOG 1, MITOCHONDRIAL-RELATED"/>
    <property type="match status" value="1"/>
</dbReference>
<dbReference type="Proteomes" id="UP000003175">
    <property type="component" value="Unassembled WGS sequence"/>
</dbReference>
<gene>
    <name evidence="9" type="primary">dnaJ</name>
    <name evidence="13" type="ORF">HMPREF9432_01470</name>
</gene>
<keyword evidence="7 9" id="KW-0346">Stress response</keyword>
<dbReference type="CDD" id="cd10719">
    <property type="entry name" value="DnaJ_zf"/>
    <property type="match status" value="1"/>
</dbReference>
<feature type="binding site" evidence="9">
    <location>
        <position position="201"/>
    </location>
    <ligand>
        <name>Zn(2+)</name>
        <dbReference type="ChEBI" id="CHEBI:29105"/>
        <label>2</label>
    </ligand>
</feature>
<dbReference type="Pfam" id="PF00226">
    <property type="entry name" value="DnaJ"/>
    <property type="match status" value="1"/>
</dbReference>
<reference evidence="13 14" key="1">
    <citation type="submission" date="2011-08" db="EMBL/GenBank/DDBJ databases">
        <title>The Genome Sequence of Selenomonas noxia F0398.</title>
        <authorList>
            <consortium name="The Broad Institute Genome Sequencing Platform"/>
            <person name="Earl A."/>
            <person name="Ward D."/>
            <person name="Feldgarden M."/>
            <person name="Gevers D."/>
            <person name="Izard J."/>
            <person name="Ganesan A."/>
            <person name="Blanton J.M."/>
            <person name="Baranova O.V."/>
            <person name="Tanner A.C."/>
            <person name="Dewhirst F.E."/>
            <person name="Young S.K."/>
            <person name="Zeng Q."/>
            <person name="Gargeya S."/>
            <person name="Fitzgerald M."/>
            <person name="Haas B."/>
            <person name="Abouelleil A."/>
            <person name="Alvarado L."/>
            <person name="Arachchi H.M."/>
            <person name="Berlin A."/>
            <person name="Brown A."/>
            <person name="Chapman S.B."/>
            <person name="Chen Z."/>
            <person name="Dunbar C."/>
            <person name="Freedman E."/>
            <person name="Gearin G."/>
            <person name="Gellesch M."/>
            <person name="Goldberg J."/>
            <person name="Griggs A."/>
            <person name="Gujja S."/>
            <person name="Heiman D."/>
            <person name="Howarth C."/>
            <person name="Larson L."/>
            <person name="Lui A."/>
            <person name="MacDonald P.J.P."/>
            <person name="Montmayeur A."/>
            <person name="Murphy C."/>
            <person name="Neiman D."/>
            <person name="Pearson M."/>
            <person name="Priest M."/>
            <person name="Roberts A."/>
            <person name="Saif S."/>
            <person name="Shea T."/>
            <person name="Shenoy N."/>
            <person name="Sisk P."/>
            <person name="Stolte C."/>
            <person name="Sykes S."/>
            <person name="Wortman J."/>
            <person name="Nusbaum C."/>
            <person name="Birren B."/>
        </authorList>
    </citation>
    <scope>NUCLEOTIDE SEQUENCE [LARGE SCALE GENOMIC DNA]</scope>
    <source>
        <strain evidence="13 14">F0398</strain>
    </source>
</reference>
<dbReference type="Pfam" id="PF01556">
    <property type="entry name" value="DnaJ_C"/>
    <property type="match status" value="1"/>
</dbReference>
<evidence type="ECO:0000259" key="12">
    <source>
        <dbReference type="PROSITE" id="PS51188"/>
    </source>
</evidence>
<keyword evidence="6 9" id="KW-0862">Zinc</keyword>